<gene>
    <name evidence="14" type="ORF">SAMN04487928_10144</name>
</gene>
<comment type="similarity">
    <text evidence="2">Belongs to the asparagine synthetase family.</text>
</comment>
<evidence type="ECO:0000256" key="5">
    <source>
        <dbReference type="ARBA" id="ARBA00022840"/>
    </source>
</evidence>
<keyword evidence="15" id="KW-1185">Reference proteome</keyword>
<dbReference type="SUPFAM" id="SSF52402">
    <property type="entry name" value="Adenine nucleotide alpha hydrolases-like"/>
    <property type="match status" value="1"/>
</dbReference>
<evidence type="ECO:0000256" key="6">
    <source>
        <dbReference type="ARBA" id="ARBA00022888"/>
    </source>
</evidence>
<evidence type="ECO:0000259" key="13">
    <source>
        <dbReference type="PROSITE" id="PS51278"/>
    </source>
</evidence>
<keyword evidence="9" id="KW-0028">Amino-acid biosynthesis</keyword>
<evidence type="ECO:0000256" key="8">
    <source>
        <dbReference type="ARBA" id="ARBA00048741"/>
    </source>
</evidence>
<dbReference type="InterPro" id="IPR051786">
    <property type="entry name" value="ASN_synthetase/amidase"/>
</dbReference>
<evidence type="ECO:0000256" key="7">
    <source>
        <dbReference type="ARBA" id="ARBA00022962"/>
    </source>
</evidence>
<dbReference type="Proteomes" id="UP000182624">
    <property type="component" value="Unassembled WGS sequence"/>
</dbReference>
<dbReference type="EC" id="6.3.5.4" evidence="3"/>
<dbReference type="CDD" id="cd01991">
    <property type="entry name" value="Asn_synthase_B_C"/>
    <property type="match status" value="1"/>
</dbReference>
<evidence type="ECO:0000313" key="15">
    <source>
        <dbReference type="Proteomes" id="UP000182624"/>
    </source>
</evidence>
<dbReference type="SUPFAM" id="SSF56235">
    <property type="entry name" value="N-terminal nucleophile aminohydrolases (Ntn hydrolases)"/>
    <property type="match status" value="1"/>
</dbReference>
<reference evidence="15" key="1">
    <citation type="submission" date="2016-10" db="EMBL/GenBank/DDBJ databases">
        <authorList>
            <person name="Varghese N."/>
            <person name="Submissions S."/>
        </authorList>
    </citation>
    <scope>NUCLEOTIDE SEQUENCE [LARGE SCALE GENOMIC DNA]</scope>
    <source>
        <strain evidence="15">P18</strain>
    </source>
</reference>
<keyword evidence="12" id="KW-0175">Coiled coil</keyword>
<dbReference type="Pfam" id="PF13537">
    <property type="entry name" value="GATase_7"/>
    <property type="match status" value="1"/>
</dbReference>
<dbReference type="CDD" id="cd00712">
    <property type="entry name" value="AsnB"/>
    <property type="match status" value="1"/>
</dbReference>
<keyword evidence="7 9" id="KW-0315">Glutamine amidotransferase</keyword>
<evidence type="ECO:0000313" key="14">
    <source>
        <dbReference type="EMBL" id="SFP34558.1"/>
    </source>
</evidence>
<dbReference type="PROSITE" id="PS51278">
    <property type="entry name" value="GATASE_TYPE_2"/>
    <property type="match status" value="1"/>
</dbReference>
<feature type="domain" description="Glutamine amidotransferase type-2" evidence="13">
    <location>
        <begin position="2"/>
        <end position="214"/>
    </location>
</feature>
<evidence type="ECO:0000256" key="1">
    <source>
        <dbReference type="ARBA" id="ARBA00005187"/>
    </source>
</evidence>
<dbReference type="Gene3D" id="3.40.50.620">
    <property type="entry name" value="HUPs"/>
    <property type="match status" value="1"/>
</dbReference>
<dbReference type="InterPro" id="IPR014729">
    <property type="entry name" value="Rossmann-like_a/b/a_fold"/>
</dbReference>
<evidence type="ECO:0000256" key="2">
    <source>
        <dbReference type="ARBA" id="ARBA00005752"/>
    </source>
</evidence>
<dbReference type="PANTHER" id="PTHR43284:SF1">
    <property type="entry name" value="ASPARAGINE SYNTHETASE"/>
    <property type="match status" value="1"/>
</dbReference>
<feature type="coiled-coil region" evidence="12">
    <location>
        <begin position="229"/>
        <end position="256"/>
    </location>
</feature>
<keyword evidence="4 10" id="KW-0547">Nucleotide-binding</keyword>
<evidence type="ECO:0000256" key="9">
    <source>
        <dbReference type="PIRSR" id="PIRSR001589-1"/>
    </source>
</evidence>
<dbReference type="OrthoDB" id="9763290at2"/>
<dbReference type="GO" id="GO:0004066">
    <property type="term" value="F:asparagine synthase (glutamine-hydrolyzing) activity"/>
    <property type="evidence" value="ECO:0007669"/>
    <property type="project" value="UniProtKB-EC"/>
</dbReference>
<dbReference type="GO" id="GO:0005829">
    <property type="term" value="C:cytosol"/>
    <property type="evidence" value="ECO:0007669"/>
    <property type="project" value="TreeGrafter"/>
</dbReference>
<comment type="catalytic activity">
    <reaction evidence="8">
        <text>L-aspartate + L-glutamine + ATP + H2O = L-asparagine + L-glutamate + AMP + diphosphate + H(+)</text>
        <dbReference type="Rhea" id="RHEA:12228"/>
        <dbReference type="ChEBI" id="CHEBI:15377"/>
        <dbReference type="ChEBI" id="CHEBI:15378"/>
        <dbReference type="ChEBI" id="CHEBI:29985"/>
        <dbReference type="ChEBI" id="CHEBI:29991"/>
        <dbReference type="ChEBI" id="CHEBI:30616"/>
        <dbReference type="ChEBI" id="CHEBI:33019"/>
        <dbReference type="ChEBI" id="CHEBI:58048"/>
        <dbReference type="ChEBI" id="CHEBI:58359"/>
        <dbReference type="ChEBI" id="CHEBI:456215"/>
        <dbReference type="EC" id="6.3.5.4"/>
    </reaction>
</comment>
<dbReference type="NCBIfam" id="TIGR01536">
    <property type="entry name" value="asn_synth_AEB"/>
    <property type="match status" value="1"/>
</dbReference>
<organism evidence="14 15">
    <name type="scientific">Butyrivibrio proteoclasticus</name>
    <dbReference type="NCBI Taxonomy" id="43305"/>
    <lineage>
        <taxon>Bacteria</taxon>
        <taxon>Bacillati</taxon>
        <taxon>Bacillota</taxon>
        <taxon>Clostridia</taxon>
        <taxon>Lachnospirales</taxon>
        <taxon>Lachnospiraceae</taxon>
        <taxon>Butyrivibrio</taxon>
    </lineage>
</organism>
<comment type="pathway">
    <text evidence="1">Amino-acid biosynthesis; L-asparagine biosynthesis; L-asparagine from L-aspartate (L-Gln route): step 1/1.</text>
</comment>
<evidence type="ECO:0000256" key="3">
    <source>
        <dbReference type="ARBA" id="ARBA00012737"/>
    </source>
</evidence>
<dbReference type="GO" id="GO:0005524">
    <property type="term" value="F:ATP binding"/>
    <property type="evidence" value="ECO:0007669"/>
    <property type="project" value="UniProtKB-KW"/>
</dbReference>
<feature type="binding site" evidence="10">
    <location>
        <position position="294"/>
    </location>
    <ligand>
        <name>ATP</name>
        <dbReference type="ChEBI" id="CHEBI:30616"/>
    </ligand>
</feature>
<feature type="site" description="Important for beta-aspartyl-AMP intermediate formation" evidence="11">
    <location>
        <position position="369"/>
    </location>
</feature>
<dbReference type="PANTHER" id="PTHR43284">
    <property type="entry name" value="ASPARAGINE SYNTHETASE (GLUTAMINE-HYDROLYZING)"/>
    <property type="match status" value="1"/>
</dbReference>
<dbReference type="PIRSF" id="PIRSF001589">
    <property type="entry name" value="Asn_synthetase_glu-h"/>
    <property type="match status" value="1"/>
</dbReference>
<feature type="binding site" evidence="10">
    <location>
        <position position="101"/>
    </location>
    <ligand>
        <name>L-glutamine</name>
        <dbReference type="ChEBI" id="CHEBI:58359"/>
    </ligand>
</feature>
<protein>
    <recommendedName>
        <fullName evidence="3">asparagine synthase (glutamine-hydrolyzing)</fullName>
        <ecNumber evidence="3">6.3.5.4</ecNumber>
    </recommendedName>
</protein>
<evidence type="ECO:0000256" key="10">
    <source>
        <dbReference type="PIRSR" id="PIRSR001589-2"/>
    </source>
</evidence>
<accession>A0A1I5PKB6</accession>
<dbReference type="RefSeq" id="WP_074882724.1">
    <property type="nucleotide sequence ID" value="NZ_FOXO01000001.1"/>
</dbReference>
<evidence type="ECO:0000256" key="11">
    <source>
        <dbReference type="PIRSR" id="PIRSR001589-3"/>
    </source>
</evidence>
<proteinExistence type="inferred from homology"/>
<feature type="binding site" evidence="10">
    <location>
        <begin position="367"/>
        <end position="368"/>
    </location>
    <ligand>
        <name>ATP</name>
        <dbReference type="ChEBI" id="CHEBI:30616"/>
    </ligand>
</feature>
<keyword evidence="6 9" id="KW-0061">Asparagine biosynthesis</keyword>
<dbReference type="GO" id="GO:0006529">
    <property type="term" value="P:asparagine biosynthetic process"/>
    <property type="evidence" value="ECO:0007669"/>
    <property type="project" value="UniProtKB-KW"/>
</dbReference>
<evidence type="ECO:0000256" key="12">
    <source>
        <dbReference type="SAM" id="Coils"/>
    </source>
</evidence>
<dbReference type="Pfam" id="PF00733">
    <property type="entry name" value="Asn_synthase"/>
    <property type="match status" value="1"/>
</dbReference>
<dbReference type="InterPro" id="IPR006426">
    <property type="entry name" value="Asn_synth_AEB"/>
</dbReference>
<dbReference type="InterPro" id="IPR033738">
    <property type="entry name" value="AsnB_N"/>
</dbReference>
<dbReference type="Gene3D" id="3.60.20.10">
    <property type="entry name" value="Glutamine Phosphoribosylpyrophosphate, subunit 1, domain 1"/>
    <property type="match status" value="1"/>
</dbReference>
<feature type="active site" description="For GATase activity" evidence="9">
    <location>
        <position position="2"/>
    </location>
</feature>
<keyword evidence="5 10" id="KW-0067">ATP-binding</keyword>
<name>A0A1I5PKB6_9FIRM</name>
<sequence>MCGICGYISKNRISEDELRIMNDTMIHRGPDDSGVSIYEDKDGYSVGLAQRRLSILDLSPLGHQPMHSANGRITIVFNGEIYNFLELKEELSDYPYKSHCDTEVIIAAYLKWGIDMVDHIHGMFAIAIYDRETSDVYLVRDRIGKKPLFYWIDGENLVFGSELKPIMKCPGFKPEVRRDVISRYLYQQYILAPDTIFENVFKLEAGGVLKFHKGEVTKWKYWDIKKVYAEKSQDRIESYEEAKEGLKERLKKAVADRMIADVPLGTFLSGGYDSSLVTAMAQEFSDKPVKTFCIGFDVPSYNEAEYAKEVAKHLGCDHTELYISEKEMFDLVSSIPQYYDEPFADNSQIPSMLVSKLAKKDVTVALSGDGGDEFFCGYNIYDNVRQAQQLEIPGAIVNALGQIPLGSGKLIDKMPFRVKVVAANRNPETKTQLVSGSYVKSAHAFINGIESLDRDADGQQPVLFPFESSYGVKDFQIRRMLLDMDTYLPDDILVKMDRASMKYSLENRCPIMDTEVMEYSFRIPQKFKYMDGDKKHILKDIAYDYIPKELLNRPKTGFGVPMDQWLRGPLKDQLMDFSSTSFLEKQGIFNSAYVSKFINNYIVNGDAGPATGANFSKISWSFFIFQQWYNYYIG</sequence>
<evidence type="ECO:0000256" key="4">
    <source>
        <dbReference type="ARBA" id="ARBA00022741"/>
    </source>
</evidence>
<dbReference type="InterPro" id="IPR001962">
    <property type="entry name" value="Asn_synthase"/>
</dbReference>
<dbReference type="InterPro" id="IPR029055">
    <property type="entry name" value="Ntn_hydrolases_N"/>
</dbReference>
<dbReference type="AlphaFoldDB" id="A0A1I5PKB6"/>
<dbReference type="EMBL" id="FOXO01000001">
    <property type="protein sequence ID" value="SFP34558.1"/>
    <property type="molecule type" value="Genomic_DNA"/>
</dbReference>
<dbReference type="InterPro" id="IPR017932">
    <property type="entry name" value="GATase_2_dom"/>
</dbReference>